<dbReference type="Proteomes" id="UP000053937">
    <property type="component" value="Unassembled WGS sequence"/>
</dbReference>
<name>A0A101J568_CHLLI</name>
<organism evidence="1 2">
    <name type="scientific">Chlorobium limicola</name>
    <dbReference type="NCBI Taxonomy" id="1092"/>
    <lineage>
        <taxon>Bacteria</taxon>
        <taxon>Pseudomonadati</taxon>
        <taxon>Chlorobiota</taxon>
        <taxon>Chlorobiia</taxon>
        <taxon>Chlorobiales</taxon>
        <taxon>Chlorobiaceae</taxon>
        <taxon>Chlorobium/Pelodictyon group</taxon>
        <taxon>Chlorobium</taxon>
    </lineage>
</organism>
<proteinExistence type="predicted"/>
<comment type="caution">
    <text evidence="1">The sequence shown here is derived from an EMBL/GenBank/DDBJ whole genome shotgun (WGS) entry which is preliminary data.</text>
</comment>
<keyword evidence="2" id="KW-1185">Reference proteome</keyword>
<evidence type="ECO:0000313" key="1">
    <source>
        <dbReference type="EMBL" id="KUL20400.1"/>
    </source>
</evidence>
<dbReference type="AlphaFoldDB" id="A0A101J568"/>
<gene>
    <name evidence="1" type="ORF">ASB62_09285</name>
</gene>
<reference evidence="1 2" key="1">
    <citation type="submission" date="2015-10" db="EMBL/GenBank/DDBJ databases">
        <title>Draft Genome Sequence of Chlorobium limicola strain Frasassi Growing under Artificial Lighting in the Frasassi Cave System.</title>
        <authorList>
            <person name="Mansor M."/>
            <person name="Macalady J."/>
        </authorList>
    </citation>
    <scope>NUCLEOTIDE SEQUENCE [LARGE SCALE GENOMIC DNA]</scope>
    <source>
        <strain evidence="1 2">Frasassi</strain>
    </source>
</reference>
<protein>
    <submittedName>
        <fullName evidence="1">Uncharacterized protein</fullName>
    </submittedName>
</protein>
<accession>A0A101J568</accession>
<dbReference type="EMBL" id="LMBR01000234">
    <property type="protein sequence ID" value="KUL20400.1"/>
    <property type="molecule type" value="Genomic_DNA"/>
</dbReference>
<evidence type="ECO:0000313" key="2">
    <source>
        <dbReference type="Proteomes" id="UP000053937"/>
    </source>
</evidence>
<sequence>MNDTKTGSEELRARYMQVVTEMVDRWAEGKPLNTDSGKANGYFRLTAWLLEYLLLNNSLPQGVHPMPEGRDRFDRTEPSFPVDFDSLTDGFVLPE</sequence>